<dbReference type="InterPro" id="IPR006477">
    <property type="entry name" value="Yir_bir_cir"/>
</dbReference>
<feature type="transmembrane region" description="Helical" evidence="2">
    <location>
        <begin position="632"/>
        <end position="649"/>
    </location>
</feature>
<dbReference type="EMBL" id="LM993661">
    <property type="protein sequence ID" value="VTZ76175.1"/>
    <property type="molecule type" value="Genomic_DNA"/>
</dbReference>
<organism evidence="3 4">
    <name type="scientific">Plasmodium yoelii</name>
    <dbReference type="NCBI Taxonomy" id="5861"/>
    <lineage>
        <taxon>Eukaryota</taxon>
        <taxon>Sar</taxon>
        <taxon>Alveolata</taxon>
        <taxon>Apicomplexa</taxon>
        <taxon>Aconoidasida</taxon>
        <taxon>Haemosporida</taxon>
        <taxon>Plasmodiidae</taxon>
        <taxon>Plasmodium</taxon>
        <taxon>Plasmodium (Vinckeia)</taxon>
    </lineage>
</organism>
<dbReference type="NCBIfam" id="TIGR01590">
    <property type="entry name" value="yir-bir-cir_Pla"/>
    <property type="match status" value="1"/>
</dbReference>
<feature type="region of interest" description="Disordered" evidence="1">
    <location>
        <begin position="330"/>
        <end position="398"/>
    </location>
</feature>
<dbReference type="RefSeq" id="XP_724726.2">
    <property type="nucleotide sequence ID" value="XM_719633.2"/>
</dbReference>
<keyword evidence="2" id="KW-0812">Transmembrane</keyword>
<evidence type="ECO:0000313" key="3">
    <source>
        <dbReference type="EMBL" id="VTZ76175.1"/>
    </source>
</evidence>
<dbReference type="Proteomes" id="UP000072874">
    <property type="component" value="Chromosome 7"/>
</dbReference>
<keyword evidence="2" id="KW-1133">Transmembrane helix</keyword>
<protein>
    <submittedName>
        <fullName evidence="3">YIR protein</fullName>
    </submittedName>
</protein>
<proteinExistence type="predicted"/>
<reference evidence="3 4" key="1">
    <citation type="journal article" date="2014" name="BMC Biol.">
        <title>A comprehensive evaluation of rodent malaria parasite genomes and gene expression.</title>
        <authorList>
            <person name="Otto T.D."/>
            <person name="Bohme U."/>
            <person name="Jackson A.P."/>
            <person name="Hunt M."/>
            <person name="Franke-Fayard B."/>
            <person name="Hoeijmakers W.A."/>
            <person name="Religa A.A."/>
            <person name="Robertson L."/>
            <person name="Sanders M."/>
            <person name="Ogun S.A."/>
            <person name="Cunningham D."/>
            <person name="Erhart A."/>
            <person name="Billker O."/>
            <person name="Khan S.M."/>
            <person name="Stunnenberg H.G."/>
            <person name="Langhorne J."/>
            <person name="Holder A.A."/>
            <person name="Waters A.P."/>
            <person name="Newbold C.I."/>
            <person name="Pain A."/>
            <person name="Berriman M."/>
            <person name="Janse C.J."/>
        </authorList>
    </citation>
    <scope>NUCLEOTIDE SEQUENCE [LARGE SCALE GENOMIC DNA]</scope>
    <source>
        <strain evidence="3 4">17X</strain>
    </source>
</reference>
<dbReference type="GeneID" id="3790053"/>
<dbReference type="VEuPathDB" id="PlasmoDB:Py17XNL_000704093"/>
<keyword evidence="2" id="KW-0472">Membrane</keyword>
<feature type="compositionally biased region" description="Polar residues" evidence="1">
    <location>
        <begin position="587"/>
        <end position="603"/>
    </location>
</feature>
<feature type="compositionally biased region" description="Basic and acidic residues" evidence="1">
    <location>
        <begin position="383"/>
        <end position="394"/>
    </location>
</feature>
<feature type="compositionally biased region" description="Low complexity" evidence="1">
    <location>
        <begin position="349"/>
        <end position="370"/>
    </location>
</feature>
<dbReference type="Pfam" id="PF06022">
    <property type="entry name" value="Cir_Bir_Yir"/>
    <property type="match status" value="1"/>
</dbReference>
<sequence length="657" mass="75736">MTRNVCEAFKEIEEHLPDGFDFKKEHKVENKYNPYCHGNKKTEKKECMTIGETVSGTTLLLLNNLFNGDGYIKSEDENNEYITYIMLWLSNKMKLITKGTYGAVSEFYVTFINNNAHYNKHLAKINSKKNIMRIKIEEMRKLYGLLNELCNAITNHRTDPSNCSNFSKFVNNWIKLYIQFIYKKKKVFEDEYYCDVLFTLKNAYEKFKKDNDSKNFFPEIIEIEGMNNCKLLTKEATRSWKVINAVVQDVPNGNKDLDKVEDTSKHIDFKKIFEFYGSFFSSMFTNIRNSLYENVLPTLEDFYGKFKNFADNTINYVNELKTTIETHILDNGMPEKKSPGCESPPPQESPSEPSGPSGSSGPSELPSSGGQTKTQESSQGSSEKGDSDQIDHKASQISLPCPVTKQEFPVSEVGRDGTTEIGDNPVNVYKKMGISILILLIPIALVIMYKYLPFGWRKKSNKKKKMKKAINMFDTDETTERVINPTDRKKQMQIIINLSTQNKQDKKFINSSTPKKQDKKLTNSSTPKKQDRQFINSSTPKKQDRQFINSSTPKKQDKKLTNSSTPKKQDKKLTNSSTPKKQDKKLTNSSTPKKQNKQFIDSSIQKKQTKNFTNSIYWGKYPLLNIYKLMKADPVPFIILFLLFIFYVYKRKGDSLE</sequence>
<dbReference type="VEuPathDB" id="PlasmoDB:PY03889"/>
<dbReference type="KEGG" id="pyo:PY17X_0700093"/>
<feature type="transmembrane region" description="Helical" evidence="2">
    <location>
        <begin position="432"/>
        <end position="452"/>
    </location>
</feature>
<name>A0A4V0KHA1_PLAYE</name>
<evidence type="ECO:0000256" key="2">
    <source>
        <dbReference type="SAM" id="Phobius"/>
    </source>
</evidence>
<feature type="compositionally biased region" description="Polar residues" evidence="1">
    <location>
        <begin position="522"/>
        <end position="553"/>
    </location>
</feature>
<dbReference type="AlphaFoldDB" id="A0A4V0KHA1"/>
<dbReference type="VEuPathDB" id="PlasmoDB:PY17X_0700093"/>
<evidence type="ECO:0000313" key="4">
    <source>
        <dbReference type="Proteomes" id="UP000072874"/>
    </source>
</evidence>
<feature type="compositionally biased region" description="Basic and acidic residues" evidence="1">
    <location>
        <begin position="330"/>
        <end position="339"/>
    </location>
</feature>
<evidence type="ECO:0000256" key="1">
    <source>
        <dbReference type="SAM" id="MobiDB-lite"/>
    </source>
</evidence>
<dbReference type="VEuPathDB" id="PlasmoDB:PYYM_0039600"/>
<feature type="region of interest" description="Disordered" evidence="1">
    <location>
        <begin position="499"/>
        <end position="603"/>
    </location>
</feature>
<gene>
    <name evidence="3" type="ORF">PY17X_0700093</name>
</gene>
<accession>A0A4V0KHA1</accession>
<feature type="compositionally biased region" description="Polar residues" evidence="1">
    <location>
        <begin position="371"/>
        <end position="382"/>
    </location>
</feature>